<feature type="region of interest" description="Disordered" evidence="1">
    <location>
        <begin position="1"/>
        <end position="34"/>
    </location>
</feature>
<sequence length="57" mass="6568">MVPGVKHLEEKGRSAPELQAKSRHKHLGTLGHYVKLDEGTSVRITAENDDHNRRRRR</sequence>
<proteinExistence type="predicted"/>
<evidence type="ECO:0000313" key="3">
    <source>
        <dbReference type="Proteomes" id="UP000010411"/>
    </source>
</evidence>
<dbReference type="Proteomes" id="UP000010411">
    <property type="component" value="Unassembled WGS sequence"/>
</dbReference>
<gene>
    <name evidence="2" type="ORF">STRIP9103_09626</name>
</gene>
<reference evidence="2 3" key="1">
    <citation type="submission" date="2012-11" db="EMBL/GenBank/DDBJ databases">
        <authorList>
            <person name="Huguet-Tapia J.C."/>
            <person name="Durkin A.S."/>
            <person name="Pettis G.S."/>
            <person name="Badger J.H."/>
        </authorList>
    </citation>
    <scope>NUCLEOTIDE SEQUENCE [LARGE SCALE GENOMIC DNA]</scope>
    <source>
        <strain evidence="2 3">91-03</strain>
    </source>
</reference>
<organism evidence="2 3">
    <name type="scientific">Streptomyces ipomoeae 91-03</name>
    <dbReference type="NCBI Taxonomy" id="698759"/>
    <lineage>
        <taxon>Bacteria</taxon>
        <taxon>Bacillati</taxon>
        <taxon>Actinomycetota</taxon>
        <taxon>Actinomycetes</taxon>
        <taxon>Kitasatosporales</taxon>
        <taxon>Streptomycetaceae</taxon>
        <taxon>Streptomyces</taxon>
    </lineage>
</organism>
<evidence type="ECO:0000313" key="2">
    <source>
        <dbReference type="EMBL" id="EKX60366.1"/>
    </source>
</evidence>
<feature type="compositionally biased region" description="Basic and acidic residues" evidence="1">
    <location>
        <begin position="1"/>
        <end position="14"/>
    </location>
</feature>
<evidence type="ECO:0000256" key="1">
    <source>
        <dbReference type="SAM" id="MobiDB-lite"/>
    </source>
</evidence>
<dbReference type="EMBL" id="AEJC01000657">
    <property type="protein sequence ID" value="EKX60366.1"/>
    <property type="molecule type" value="Genomic_DNA"/>
</dbReference>
<name>L1KHU7_9ACTN</name>
<keyword evidence="3" id="KW-1185">Reference proteome</keyword>
<dbReference type="AlphaFoldDB" id="L1KHU7"/>
<dbReference type="PATRIC" id="fig|698759.3.peg.8909"/>
<accession>L1KHU7</accession>
<comment type="caution">
    <text evidence="2">The sequence shown here is derived from an EMBL/GenBank/DDBJ whole genome shotgun (WGS) entry which is preliminary data.</text>
</comment>
<dbReference type="RefSeq" id="WP_009341542.1">
    <property type="nucleotide sequence ID" value="NZ_AEJC01000657.1"/>
</dbReference>
<protein>
    <submittedName>
        <fullName evidence="2">Uncharacterized protein</fullName>
    </submittedName>
</protein>